<keyword evidence="1" id="KW-0813">Transport</keyword>
<dbReference type="EMBL" id="CAACVG010000838">
    <property type="protein sequence ID" value="VEN34588.1"/>
    <property type="molecule type" value="Genomic_DNA"/>
</dbReference>
<dbReference type="GO" id="GO:1902387">
    <property type="term" value="F:ceramide 1-phosphate binding"/>
    <property type="evidence" value="ECO:0007669"/>
    <property type="project" value="TreeGrafter"/>
</dbReference>
<evidence type="ECO:0000259" key="2">
    <source>
        <dbReference type="Pfam" id="PF08718"/>
    </source>
</evidence>
<dbReference type="GO" id="GO:0016020">
    <property type="term" value="C:membrane"/>
    <property type="evidence" value="ECO:0007669"/>
    <property type="project" value="TreeGrafter"/>
</dbReference>
<evidence type="ECO:0000256" key="1">
    <source>
        <dbReference type="ARBA" id="ARBA00022448"/>
    </source>
</evidence>
<keyword evidence="4" id="KW-1185">Reference proteome</keyword>
<dbReference type="Proteomes" id="UP000410492">
    <property type="component" value="Unassembled WGS sequence"/>
</dbReference>
<sequence length="222" mass="25553">MSQQSLEQEQPAQQKPEDTRTVFCTLKGHFPNPSEKIKTFDFLQASVSAVALIERFGKIFSPVIYDMGGNISKLTDKYKEDEESNLYLEDMILKEHAEGGLIAADALLWLRRGLNFLSMFFQLVIEDTLADRCASDLAPLLRRAYSETLEPYHGWLGMQLFNVLSRFAPTRRQLFYTLALERNDMDEMVLLRMRSYNNNMKACVRRLADFYREIGLESAGNA</sequence>
<dbReference type="FunFam" id="1.10.3520.10:FF:000001">
    <property type="entry name" value="Pleckstrin domain-containing family A member 8"/>
    <property type="match status" value="1"/>
</dbReference>
<protein>
    <recommendedName>
        <fullName evidence="2">Glycolipid transfer protein domain-containing protein</fullName>
    </recommendedName>
</protein>
<feature type="domain" description="Glycolipid transfer protein" evidence="2">
    <location>
        <begin position="37"/>
        <end position="178"/>
    </location>
</feature>
<name>A0A653BG93_CALMS</name>
<evidence type="ECO:0000313" key="3">
    <source>
        <dbReference type="EMBL" id="VEN34588.1"/>
    </source>
</evidence>
<gene>
    <name evidence="3" type="ORF">CALMAC_LOCUS731</name>
</gene>
<proteinExistence type="predicted"/>
<dbReference type="AlphaFoldDB" id="A0A653BG93"/>
<dbReference type="PANTHER" id="PTHR10219">
    <property type="entry name" value="GLYCOLIPID TRANSFER PROTEIN-RELATED"/>
    <property type="match status" value="1"/>
</dbReference>
<dbReference type="InterPro" id="IPR014830">
    <property type="entry name" value="Glycolipid_transfer_prot_dom"/>
</dbReference>
<dbReference type="Gene3D" id="1.10.3520.10">
    <property type="entry name" value="Glycolipid transfer protein"/>
    <property type="match status" value="1"/>
</dbReference>
<dbReference type="InterPro" id="IPR036497">
    <property type="entry name" value="GLTP_sf"/>
</dbReference>
<dbReference type="SUPFAM" id="SSF110004">
    <property type="entry name" value="Glycolipid transfer protein, GLTP"/>
    <property type="match status" value="1"/>
</dbReference>
<organism evidence="3 4">
    <name type="scientific">Callosobruchus maculatus</name>
    <name type="common">Southern cowpea weevil</name>
    <name type="synonym">Pulse bruchid</name>
    <dbReference type="NCBI Taxonomy" id="64391"/>
    <lineage>
        <taxon>Eukaryota</taxon>
        <taxon>Metazoa</taxon>
        <taxon>Ecdysozoa</taxon>
        <taxon>Arthropoda</taxon>
        <taxon>Hexapoda</taxon>
        <taxon>Insecta</taxon>
        <taxon>Pterygota</taxon>
        <taxon>Neoptera</taxon>
        <taxon>Endopterygota</taxon>
        <taxon>Coleoptera</taxon>
        <taxon>Polyphaga</taxon>
        <taxon>Cucujiformia</taxon>
        <taxon>Chrysomeloidea</taxon>
        <taxon>Chrysomelidae</taxon>
        <taxon>Bruchinae</taxon>
        <taxon>Bruchini</taxon>
        <taxon>Callosobruchus</taxon>
    </lineage>
</organism>
<dbReference type="OrthoDB" id="205255at2759"/>
<accession>A0A653BG93</accession>
<dbReference type="GO" id="GO:1902388">
    <property type="term" value="F:ceramide 1-phosphate transfer activity"/>
    <property type="evidence" value="ECO:0007669"/>
    <property type="project" value="TreeGrafter"/>
</dbReference>
<reference evidence="3 4" key="1">
    <citation type="submission" date="2019-01" db="EMBL/GenBank/DDBJ databases">
        <authorList>
            <person name="Sayadi A."/>
        </authorList>
    </citation>
    <scope>NUCLEOTIDE SEQUENCE [LARGE SCALE GENOMIC DNA]</scope>
</reference>
<dbReference type="Pfam" id="PF08718">
    <property type="entry name" value="GLTP"/>
    <property type="match status" value="1"/>
</dbReference>
<dbReference type="PANTHER" id="PTHR10219:SF25">
    <property type="entry name" value="PLECKSTRIN HOMOLOGY DOMAIN-CONTAINING FAMILY A MEMBER 8"/>
    <property type="match status" value="1"/>
</dbReference>
<dbReference type="GO" id="GO:0005829">
    <property type="term" value="C:cytosol"/>
    <property type="evidence" value="ECO:0007669"/>
    <property type="project" value="TreeGrafter"/>
</dbReference>
<evidence type="ECO:0000313" key="4">
    <source>
        <dbReference type="Proteomes" id="UP000410492"/>
    </source>
</evidence>